<comment type="caution">
    <text evidence="2">The sequence shown here is derived from an EMBL/GenBank/DDBJ whole genome shotgun (WGS) entry which is preliminary data.</text>
</comment>
<dbReference type="InterPro" id="IPR037523">
    <property type="entry name" value="VOC_core"/>
</dbReference>
<evidence type="ECO:0000313" key="2">
    <source>
        <dbReference type="EMBL" id="MEH7828595.1"/>
    </source>
</evidence>
<organism evidence="2 3">
    <name type="scientific">Gemmobacter denitrificans</name>
    <dbReference type="NCBI Taxonomy" id="3123040"/>
    <lineage>
        <taxon>Bacteria</taxon>
        <taxon>Pseudomonadati</taxon>
        <taxon>Pseudomonadota</taxon>
        <taxon>Alphaproteobacteria</taxon>
        <taxon>Rhodobacterales</taxon>
        <taxon>Paracoccaceae</taxon>
        <taxon>Gemmobacter</taxon>
    </lineage>
</organism>
<dbReference type="EMBL" id="JBALHR010000005">
    <property type="protein sequence ID" value="MEH7828595.1"/>
    <property type="molecule type" value="Genomic_DNA"/>
</dbReference>
<dbReference type="InterPro" id="IPR029068">
    <property type="entry name" value="Glyas_Bleomycin-R_OHBP_Dase"/>
</dbReference>
<evidence type="ECO:0000313" key="3">
    <source>
        <dbReference type="Proteomes" id="UP001431963"/>
    </source>
</evidence>
<dbReference type="Gene3D" id="3.10.180.10">
    <property type="entry name" value="2,3-Dihydroxybiphenyl 1,2-Dioxygenase, domain 1"/>
    <property type="match status" value="1"/>
</dbReference>
<keyword evidence="3" id="KW-1185">Reference proteome</keyword>
<gene>
    <name evidence="2" type="ORF">V6590_10575</name>
</gene>
<accession>A0ABU8BWG3</accession>
<feature type="domain" description="VOC" evidence="1">
    <location>
        <begin position="16"/>
        <end position="140"/>
    </location>
</feature>
<protein>
    <submittedName>
        <fullName evidence="2">Glyoxalase</fullName>
    </submittedName>
</protein>
<dbReference type="RefSeq" id="WP_335422691.1">
    <property type="nucleotide sequence ID" value="NZ_JBALHR010000005.1"/>
</dbReference>
<dbReference type="SUPFAM" id="SSF54593">
    <property type="entry name" value="Glyoxalase/Bleomycin resistance protein/Dihydroxybiphenyl dioxygenase"/>
    <property type="match status" value="1"/>
</dbReference>
<dbReference type="PROSITE" id="PS51819">
    <property type="entry name" value="VOC"/>
    <property type="match status" value="1"/>
</dbReference>
<sequence>MDYDTVPARDFGHALQGLGINLLCRDVLREVAFLTEVLGMKAHRSSRDFAIIVYAGRPFQLHADGTYARHPLADLVPENPPRGGGVELRAFETDPDEAAARAALHPDTVILQAPTDKPGHGLRECVILSPEGYAWVASRRIQPA</sequence>
<reference evidence="2" key="1">
    <citation type="submission" date="2024-02" db="EMBL/GenBank/DDBJ databases">
        <title>Genome sequences of strain Gemmobacter sp. JM10B15.</title>
        <authorList>
            <person name="Zhang M."/>
        </authorList>
    </citation>
    <scope>NUCLEOTIDE SEQUENCE</scope>
    <source>
        <strain evidence="2">JM10B15</strain>
    </source>
</reference>
<dbReference type="Proteomes" id="UP001431963">
    <property type="component" value="Unassembled WGS sequence"/>
</dbReference>
<proteinExistence type="predicted"/>
<evidence type="ECO:0000259" key="1">
    <source>
        <dbReference type="PROSITE" id="PS51819"/>
    </source>
</evidence>
<name>A0ABU8BWG3_9RHOB</name>